<reference evidence="3 4" key="1">
    <citation type="submission" date="2018-03" db="EMBL/GenBank/DDBJ databases">
        <title>The draft genome of Sphingosinicella sp. GL-C-18.</title>
        <authorList>
            <person name="Liu L."/>
            <person name="Li L."/>
            <person name="Liang L."/>
            <person name="Zhang X."/>
            <person name="Wang T."/>
        </authorList>
    </citation>
    <scope>NUCLEOTIDE SEQUENCE [LARGE SCALE GENOMIC DNA]</scope>
    <source>
        <strain evidence="3 4">GL-C-18</strain>
    </source>
</reference>
<dbReference type="Pfam" id="PF07786">
    <property type="entry name" value="HGSNAT_cat"/>
    <property type="match status" value="1"/>
</dbReference>
<sequence>MSDSAGQPDPVNAGTAPHPRLLSLDALRGLTVVGMIIVNSAAGISSSGEVFPTLLHSHWAGLTLADVVFPGFLMMMGVSIPLALGRVRAEQGLTAEQRRHIIGRTIRLFVLGFVLSNLWWFSDFAATSWRLFGVLQRIGLVYGACALLFFLCGPKVRLAVIAAILLLYWPLALVPSPDGLSTDIWVRGHNFVAAVDRILLGAGNHNYVKGPEGYDPEGLLGTLPAIAHGLIGVAIGEYLRGRHPNAPLRLALAGLIMAVIGIAWGFAFPVVKDIWSSTFVLLTCGLTTILLALLHLWLDRDAAAPSGAARIMLIVALPFGINAIAAYVIHQLTSSMVGWDLLMAPFEATRGALGDRWATLIPIFLYLLFIWACVDALRRKNWIVKI</sequence>
<dbReference type="PANTHER" id="PTHR31061:SF24">
    <property type="entry name" value="LD22376P"/>
    <property type="match status" value="1"/>
</dbReference>
<evidence type="ECO:0000259" key="2">
    <source>
        <dbReference type="Pfam" id="PF07786"/>
    </source>
</evidence>
<evidence type="ECO:0000313" key="4">
    <source>
        <dbReference type="Proteomes" id="UP000241167"/>
    </source>
</evidence>
<feature type="transmembrane region" description="Helical" evidence="1">
    <location>
        <begin position="219"/>
        <end position="238"/>
    </location>
</feature>
<dbReference type="InterPro" id="IPR012429">
    <property type="entry name" value="HGSNAT_cat"/>
</dbReference>
<feature type="transmembrane region" description="Helical" evidence="1">
    <location>
        <begin position="357"/>
        <end position="377"/>
    </location>
</feature>
<proteinExistence type="predicted"/>
<feature type="transmembrane region" description="Helical" evidence="1">
    <location>
        <begin position="274"/>
        <end position="298"/>
    </location>
</feature>
<feature type="transmembrane region" description="Helical" evidence="1">
    <location>
        <begin position="105"/>
        <end position="122"/>
    </location>
</feature>
<dbReference type="EMBL" id="PXYI01000006">
    <property type="protein sequence ID" value="PSJ38472.1"/>
    <property type="molecule type" value="Genomic_DNA"/>
</dbReference>
<feature type="transmembrane region" description="Helical" evidence="1">
    <location>
        <begin position="134"/>
        <end position="151"/>
    </location>
</feature>
<dbReference type="PANTHER" id="PTHR31061">
    <property type="entry name" value="LD22376P"/>
    <property type="match status" value="1"/>
</dbReference>
<protein>
    <recommendedName>
        <fullName evidence="2">Heparan-alpha-glucosaminide N-acetyltransferase catalytic domain-containing protein</fullName>
    </recommendedName>
</protein>
<dbReference type="RefSeq" id="WP_106514541.1">
    <property type="nucleotide sequence ID" value="NZ_PXYI01000006.1"/>
</dbReference>
<feature type="transmembrane region" description="Helical" evidence="1">
    <location>
        <begin position="250"/>
        <end position="268"/>
    </location>
</feature>
<keyword evidence="1" id="KW-1133">Transmembrane helix</keyword>
<evidence type="ECO:0000313" key="3">
    <source>
        <dbReference type="EMBL" id="PSJ38472.1"/>
    </source>
</evidence>
<accession>A0A2P7QKJ1</accession>
<evidence type="ECO:0000256" key="1">
    <source>
        <dbReference type="SAM" id="Phobius"/>
    </source>
</evidence>
<comment type="caution">
    <text evidence="3">The sequence shown here is derived from an EMBL/GenBank/DDBJ whole genome shotgun (WGS) entry which is preliminary data.</text>
</comment>
<keyword evidence="4" id="KW-1185">Reference proteome</keyword>
<keyword evidence="1" id="KW-0472">Membrane</keyword>
<organism evidence="3 4">
    <name type="scientific">Allosphingosinicella deserti</name>
    <dbReference type="NCBI Taxonomy" id="2116704"/>
    <lineage>
        <taxon>Bacteria</taxon>
        <taxon>Pseudomonadati</taxon>
        <taxon>Pseudomonadota</taxon>
        <taxon>Alphaproteobacteria</taxon>
        <taxon>Sphingomonadales</taxon>
        <taxon>Sphingomonadaceae</taxon>
        <taxon>Allosphingosinicella</taxon>
    </lineage>
</organism>
<gene>
    <name evidence="3" type="ORF">C7I55_18745</name>
</gene>
<dbReference type="Proteomes" id="UP000241167">
    <property type="component" value="Unassembled WGS sequence"/>
</dbReference>
<keyword evidence="1" id="KW-0812">Transmembrane</keyword>
<name>A0A2P7QKJ1_9SPHN</name>
<feature type="domain" description="Heparan-alpha-glucosaminide N-acetyltransferase catalytic" evidence="2">
    <location>
        <begin position="20"/>
        <end position="167"/>
    </location>
</feature>
<feature type="transmembrane region" description="Helical" evidence="1">
    <location>
        <begin position="310"/>
        <end position="329"/>
    </location>
</feature>
<dbReference type="OrthoDB" id="9788724at2"/>
<feature type="transmembrane region" description="Helical" evidence="1">
    <location>
        <begin position="158"/>
        <end position="176"/>
    </location>
</feature>
<feature type="transmembrane region" description="Helical" evidence="1">
    <location>
        <begin position="59"/>
        <end position="84"/>
    </location>
</feature>
<dbReference type="AlphaFoldDB" id="A0A2P7QKJ1"/>